<dbReference type="Proteomes" id="UP000240608">
    <property type="component" value="Unassembled WGS sequence"/>
</dbReference>
<sequence length="180" mass="20001">MTHIYLKNNDKFEQFNLSMHMNVKKAILFLGIAGTLFMGGCYSELDDLSLGNIQWNPELGLPLVNSSFTIKDLLEASDSSFEYKEENDVIVIVVKEDSLFSSSAQDYYSLGDKTFPTLPLMLTPEEVDEFNNNGAVLVNREVAVDYGSDLDSMIIAMGTISLNLQENFPANGSLDLQFSS</sequence>
<feature type="non-terminal residue" evidence="1">
    <location>
        <position position="180"/>
    </location>
</feature>
<evidence type="ECO:0000313" key="1">
    <source>
        <dbReference type="EMBL" id="PTB90881.1"/>
    </source>
</evidence>
<accession>A0A2T4DAL0</accession>
<organism evidence="1 2">
    <name type="scientific">Marivirga lumbricoides</name>
    <dbReference type="NCBI Taxonomy" id="1046115"/>
    <lineage>
        <taxon>Bacteria</taxon>
        <taxon>Pseudomonadati</taxon>
        <taxon>Bacteroidota</taxon>
        <taxon>Cytophagia</taxon>
        <taxon>Cytophagales</taxon>
        <taxon>Marivirgaceae</taxon>
        <taxon>Marivirga</taxon>
    </lineage>
</organism>
<dbReference type="EMBL" id="PYVU01000532">
    <property type="protein sequence ID" value="PTB90881.1"/>
    <property type="molecule type" value="Genomic_DNA"/>
</dbReference>
<protein>
    <submittedName>
        <fullName evidence="1">Uncharacterized protein</fullName>
    </submittedName>
</protein>
<evidence type="ECO:0000313" key="2">
    <source>
        <dbReference type="Proteomes" id="UP000240608"/>
    </source>
</evidence>
<gene>
    <name evidence="1" type="ORF">C9994_16560</name>
</gene>
<name>A0A2T4DAL0_9BACT</name>
<proteinExistence type="predicted"/>
<dbReference type="AlphaFoldDB" id="A0A2T4DAL0"/>
<reference evidence="1 2" key="1">
    <citation type="submission" date="2018-03" db="EMBL/GenBank/DDBJ databases">
        <title>Cross-interface Injection: A General Nanoliter Liquid Handling Method Applied to Single Cells Genome Amplification Automated Nanoliter Liquid Handling Applied to Single Cell Multiple Displacement Amplification.</title>
        <authorList>
            <person name="Yun J."/>
            <person name="Xu P."/>
            <person name="Xu J."/>
            <person name="Dai X."/>
            <person name="Wang Y."/>
            <person name="Zheng X."/>
            <person name="Cao C."/>
            <person name="Yi Q."/>
            <person name="Zhu Y."/>
            <person name="Wang L."/>
            <person name="Dong Z."/>
            <person name="Huang Y."/>
            <person name="Huang L."/>
            <person name="Du W."/>
        </authorList>
    </citation>
    <scope>NUCLEOTIDE SEQUENCE [LARGE SCALE GENOMIC DNA]</scope>
    <source>
        <strain evidence="1 2">Z-D1-2</strain>
    </source>
</reference>
<comment type="caution">
    <text evidence="1">The sequence shown here is derived from an EMBL/GenBank/DDBJ whole genome shotgun (WGS) entry which is preliminary data.</text>
</comment>